<accession>A0A0A7V2Z0</accession>
<evidence type="ECO:0000256" key="1">
    <source>
        <dbReference type="SAM" id="Phobius"/>
    </source>
</evidence>
<evidence type="ECO:0000313" key="3">
    <source>
        <dbReference type="EMBL" id="PTL87930.1"/>
    </source>
</evidence>
<dbReference type="EMBL" id="LXWN01000001">
    <property type="protein sequence ID" value="PTL87930.1"/>
    <property type="molecule type" value="Genomic_DNA"/>
</dbReference>
<keyword evidence="1" id="KW-0472">Membrane</keyword>
<dbReference type="OrthoDB" id="11629at2157"/>
<evidence type="ECO:0000313" key="2">
    <source>
        <dbReference type="EMBL" id="AJA92541.1"/>
    </source>
</evidence>
<sequence length="270" mass="28970">MKTETTKGGQNDKKLIILGFVSIGILFLIYARFEYQEITPDAVQSIQRLGTAFYILFAISIGMIGVGLRKFQKRVAATGNTTALSMICSNTLGSKAKKTFVITFIVYGIFFSMTSGILVYQPEVIFSYHYGADVPSAHVTPCCGPPGYMPKFVAYLTEHVGINVVPINLLLQIIVSYLVATNTALAVNAISITKKTGGLGSIGAATGLFIACPTCVGSFLSLFIGATSAVVFTIAITELQTLFIAITVPILVLTPFIISRRILKSQNTSI</sequence>
<dbReference type="AlphaFoldDB" id="A0A0A7V2Z0"/>
<keyword evidence="1" id="KW-1133">Transmembrane helix</keyword>
<evidence type="ECO:0000313" key="4">
    <source>
        <dbReference type="Proteomes" id="UP000030944"/>
    </source>
</evidence>
<dbReference type="KEGG" id="nbv:T478_0669"/>
<proteinExistence type="predicted"/>
<feature type="transmembrane region" description="Helical" evidence="1">
    <location>
        <begin position="45"/>
        <end position="68"/>
    </location>
</feature>
<keyword evidence="1" id="KW-0812">Transmembrane</keyword>
<feature type="transmembrane region" description="Helical" evidence="1">
    <location>
        <begin position="15"/>
        <end position="33"/>
    </location>
</feature>
<name>A0A0A7V2Z0_9ARCH</name>
<reference evidence="3" key="2">
    <citation type="submission" date="2016-05" db="EMBL/GenBank/DDBJ databases">
        <authorList>
            <person name="Lavstsen T."/>
            <person name="Jespersen J.S."/>
        </authorList>
    </citation>
    <scope>NUCLEOTIDE SEQUENCE [LARGE SCALE GENOMIC DNA]</scope>
    <source>
        <strain evidence="3">U25</strain>
    </source>
</reference>
<evidence type="ECO:0000313" key="5">
    <source>
        <dbReference type="Proteomes" id="UP000241022"/>
    </source>
</evidence>
<reference evidence="2 4" key="1">
    <citation type="journal article" date="2015" name="Proc. Natl. Acad. Sci. U.S.A.">
        <title>Genomic and proteomic characterization of "Candidatus Nitrosopelagicus brevis": An ammonia-oxidizing archaeon from the open ocean.</title>
        <authorList>
            <person name="Santoro A.E."/>
            <person name="Dupont C.L."/>
            <person name="Richter R.A."/>
            <person name="Craig M.T."/>
            <person name="Carini P."/>
            <person name="McIlvin M.R."/>
            <person name="Yang Y."/>
            <person name="Orsi W.D."/>
            <person name="Moran D.M."/>
            <person name="Saito M.A."/>
        </authorList>
    </citation>
    <scope>NUCLEOTIDE SEQUENCE [LARGE SCALE GENOMIC DNA]</scope>
    <source>
        <strain evidence="2">CN25</strain>
        <strain evidence="4">V2</strain>
    </source>
</reference>
<keyword evidence="5" id="KW-1185">Reference proteome</keyword>
<feature type="transmembrane region" description="Helical" evidence="1">
    <location>
        <begin position="169"/>
        <end position="190"/>
    </location>
</feature>
<feature type="transmembrane region" description="Helical" evidence="1">
    <location>
        <begin position="202"/>
        <end position="224"/>
    </location>
</feature>
<dbReference type="Proteomes" id="UP000030944">
    <property type="component" value="Chromosome"/>
</dbReference>
<dbReference type="EMBL" id="CP007026">
    <property type="protein sequence ID" value="AJA92541.1"/>
    <property type="molecule type" value="Genomic_DNA"/>
</dbReference>
<dbReference type="GeneID" id="24816561"/>
<dbReference type="Proteomes" id="UP000241022">
    <property type="component" value="Unassembled WGS sequence"/>
</dbReference>
<feature type="transmembrane region" description="Helical" evidence="1">
    <location>
        <begin position="100"/>
        <end position="120"/>
    </location>
</feature>
<feature type="transmembrane region" description="Helical" evidence="1">
    <location>
        <begin position="230"/>
        <end position="258"/>
    </location>
</feature>
<reference evidence="3 5" key="3">
    <citation type="submission" date="2018-04" db="EMBL/GenBank/DDBJ databases">
        <title>Transcriptomics of ammonia oxidizing archaea.</title>
        <authorList>
            <person name="Carini P."/>
        </authorList>
    </citation>
    <scope>NUCLEOTIDE SEQUENCE [LARGE SCALE GENOMIC DNA]</scope>
    <source>
        <strain evidence="3 5">U25</strain>
    </source>
</reference>
<dbReference type="HOGENOM" id="CLU_1096680_0_0_2"/>
<organism evidence="2 4">
    <name type="scientific">Candidatus Nitrosopelagicus brevis</name>
    <dbReference type="NCBI Taxonomy" id="1410606"/>
    <lineage>
        <taxon>Archaea</taxon>
        <taxon>Nitrososphaerota</taxon>
    </lineage>
</organism>
<protein>
    <submittedName>
        <fullName evidence="2">Membrane protein, putative</fullName>
    </submittedName>
</protein>
<dbReference type="RefSeq" id="WP_048105198.1">
    <property type="nucleotide sequence ID" value="NZ_CP007026.1"/>
</dbReference>
<gene>
    <name evidence="3" type="ORF">A7X95_01220</name>
    <name evidence="2" type="ORF">T478_0669</name>
</gene>